<keyword evidence="3" id="KW-1185">Reference proteome</keyword>
<reference evidence="2 3" key="1">
    <citation type="submission" date="2016-10" db="EMBL/GenBank/DDBJ databases">
        <authorList>
            <person name="de Groot N.N."/>
        </authorList>
    </citation>
    <scope>NUCLEOTIDE SEQUENCE [LARGE SCALE GENOMIC DNA]</scope>
    <source>
        <strain evidence="2 3">CGMCC 1.5337</strain>
    </source>
</reference>
<keyword evidence="1" id="KW-1133">Transmembrane helix</keyword>
<feature type="transmembrane region" description="Helical" evidence="1">
    <location>
        <begin position="71"/>
        <end position="92"/>
    </location>
</feature>
<dbReference type="EMBL" id="FOJA01000001">
    <property type="protein sequence ID" value="SEW14754.1"/>
    <property type="molecule type" value="Genomic_DNA"/>
</dbReference>
<evidence type="ECO:0000313" key="3">
    <source>
        <dbReference type="Proteomes" id="UP000198518"/>
    </source>
</evidence>
<name>A0A1I0PK18_9EURY</name>
<evidence type="ECO:0000256" key="1">
    <source>
        <dbReference type="SAM" id="Phobius"/>
    </source>
</evidence>
<feature type="transmembrane region" description="Helical" evidence="1">
    <location>
        <begin position="12"/>
        <end position="32"/>
    </location>
</feature>
<keyword evidence="1" id="KW-0812">Transmembrane</keyword>
<dbReference type="AlphaFoldDB" id="A0A1I0PK18"/>
<proteinExistence type="predicted"/>
<sequence length="95" mass="9168">MAVAPVARYTGSALNLVLAAGLLGIAALHATAGVPTAILPAVGGLGLLAAAVALAPVGRRRLGRRATARDDALLFVGVLVVAAASLAGFFALGVA</sequence>
<organism evidence="2 3">
    <name type="scientific">Halobacterium jilantaiense</name>
    <dbReference type="NCBI Taxonomy" id="355548"/>
    <lineage>
        <taxon>Archaea</taxon>
        <taxon>Methanobacteriati</taxon>
        <taxon>Methanobacteriota</taxon>
        <taxon>Stenosarchaea group</taxon>
        <taxon>Halobacteria</taxon>
        <taxon>Halobacteriales</taxon>
        <taxon>Halobacteriaceae</taxon>
        <taxon>Halobacterium</taxon>
    </lineage>
</organism>
<keyword evidence="1" id="KW-0472">Membrane</keyword>
<dbReference type="Proteomes" id="UP000198518">
    <property type="component" value="Unassembled WGS sequence"/>
</dbReference>
<protein>
    <submittedName>
        <fullName evidence="2">Uncharacterized protein</fullName>
    </submittedName>
</protein>
<dbReference type="RefSeq" id="WP_089668931.1">
    <property type="nucleotide sequence ID" value="NZ_FOJA01000001.1"/>
</dbReference>
<feature type="transmembrane region" description="Helical" evidence="1">
    <location>
        <begin position="38"/>
        <end position="59"/>
    </location>
</feature>
<gene>
    <name evidence="2" type="ORF">SAMN04487945_1754</name>
</gene>
<accession>A0A1I0PK18</accession>
<evidence type="ECO:0000313" key="2">
    <source>
        <dbReference type="EMBL" id="SEW14754.1"/>
    </source>
</evidence>